<evidence type="ECO:0000256" key="10">
    <source>
        <dbReference type="ARBA" id="ARBA00023242"/>
    </source>
</evidence>
<feature type="compositionally biased region" description="Basic residues" evidence="12">
    <location>
        <begin position="1"/>
        <end position="14"/>
    </location>
</feature>
<evidence type="ECO:0000256" key="1">
    <source>
        <dbReference type="ARBA" id="ARBA00004123"/>
    </source>
</evidence>
<evidence type="ECO:0000256" key="3">
    <source>
        <dbReference type="ARBA" id="ARBA00022723"/>
    </source>
</evidence>
<dbReference type="GO" id="GO:0003700">
    <property type="term" value="F:DNA-binding transcription factor activity"/>
    <property type="evidence" value="ECO:0007669"/>
    <property type="project" value="TreeGrafter"/>
</dbReference>
<dbReference type="Proteomes" id="UP000694867">
    <property type="component" value="Unplaced"/>
</dbReference>
<feature type="domain" description="C2H2-type" evidence="13">
    <location>
        <begin position="231"/>
        <end position="258"/>
    </location>
</feature>
<dbReference type="Gene3D" id="3.30.160.60">
    <property type="entry name" value="Classic Zinc Finger"/>
    <property type="match status" value="8"/>
</dbReference>
<dbReference type="GO" id="GO:0006357">
    <property type="term" value="P:regulation of transcription by RNA polymerase II"/>
    <property type="evidence" value="ECO:0007669"/>
    <property type="project" value="UniProtKB-ARBA"/>
</dbReference>
<dbReference type="GO" id="GO:0005634">
    <property type="term" value="C:nucleus"/>
    <property type="evidence" value="ECO:0007669"/>
    <property type="project" value="UniProtKB-SubCell"/>
</dbReference>
<organism evidence="14 15">
    <name type="scientific">Galendromus occidentalis</name>
    <name type="common">western predatory mite</name>
    <dbReference type="NCBI Taxonomy" id="34638"/>
    <lineage>
        <taxon>Eukaryota</taxon>
        <taxon>Metazoa</taxon>
        <taxon>Ecdysozoa</taxon>
        <taxon>Arthropoda</taxon>
        <taxon>Chelicerata</taxon>
        <taxon>Arachnida</taxon>
        <taxon>Acari</taxon>
        <taxon>Parasitiformes</taxon>
        <taxon>Mesostigmata</taxon>
        <taxon>Gamasina</taxon>
        <taxon>Phytoseioidea</taxon>
        <taxon>Phytoseiidae</taxon>
        <taxon>Typhlodrominae</taxon>
        <taxon>Galendromus</taxon>
    </lineage>
</organism>
<dbReference type="GeneID" id="100898661"/>
<keyword evidence="7" id="KW-0805">Transcription regulation</keyword>
<protein>
    <submittedName>
        <fullName evidence="15">Zinc finger protein OZF</fullName>
    </submittedName>
</protein>
<dbReference type="PANTHER" id="PTHR24404:SF114">
    <property type="entry name" value="KLUMPFUSS, ISOFORM B-RELATED"/>
    <property type="match status" value="1"/>
</dbReference>
<evidence type="ECO:0000259" key="13">
    <source>
        <dbReference type="PROSITE" id="PS50157"/>
    </source>
</evidence>
<dbReference type="GO" id="GO:0000978">
    <property type="term" value="F:RNA polymerase II cis-regulatory region sequence-specific DNA binding"/>
    <property type="evidence" value="ECO:0007669"/>
    <property type="project" value="TreeGrafter"/>
</dbReference>
<keyword evidence="6" id="KW-0862">Zinc</keyword>
<evidence type="ECO:0000313" key="15">
    <source>
        <dbReference type="RefSeq" id="XP_018496699.1"/>
    </source>
</evidence>
<dbReference type="KEGG" id="goe:100898661"/>
<evidence type="ECO:0000256" key="2">
    <source>
        <dbReference type="ARBA" id="ARBA00006991"/>
    </source>
</evidence>
<evidence type="ECO:0000256" key="8">
    <source>
        <dbReference type="ARBA" id="ARBA00023125"/>
    </source>
</evidence>
<keyword evidence="4" id="KW-0677">Repeat</keyword>
<feature type="region of interest" description="Disordered" evidence="12">
    <location>
        <begin position="1"/>
        <end position="24"/>
    </location>
</feature>
<dbReference type="FunFam" id="3.30.160.60:FF:000624">
    <property type="entry name" value="zinc finger protein 697"/>
    <property type="match status" value="1"/>
</dbReference>
<feature type="domain" description="C2H2-type" evidence="13">
    <location>
        <begin position="287"/>
        <end position="314"/>
    </location>
</feature>
<gene>
    <name evidence="15" type="primary">LOC100898661</name>
</gene>
<keyword evidence="3" id="KW-0479">Metal-binding</keyword>
<feature type="domain" description="C2H2-type" evidence="13">
    <location>
        <begin position="174"/>
        <end position="201"/>
    </location>
</feature>
<evidence type="ECO:0000256" key="4">
    <source>
        <dbReference type="ARBA" id="ARBA00022737"/>
    </source>
</evidence>
<evidence type="ECO:0000256" key="7">
    <source>
        <dbReference type="ARBA" id="ARBA00023015"/>
    </source>
</evidence>
<evidence type="ECO:0000313" key="14">
    <source>
        <dbReference type="Proteomes" id="UP000694867"/>
    </source>
</evidence>
<evidence type="ECO:0000256" key="5">
    <source>
        <dbReference type="ARBA" id="ARBA00022771"/>
    </source>
</evidence>
<comment type="subcellular location">
    <subcellularLocation>
        <location evidence="1">Nucleus</location>
    </subcellularLocation>
</comment>
<keyword evidence="5 11" id="KW-0863">Zinc-finger</keyword>
<dbReference type="SUPFAM" id="SSF57667">
    <property type="entry name" value="beta-beta-alpha zinc fingers"/>
    <property type="match status" value="4"/>
</dbReference>
<sequence>MKNLRPAKRKRKGKQTTSVVAASEPETDFDGSIAQIIISDNLDEITMAKGNCITRPDILVIHENEKVHLVCEEILPDLKGQAGVESKEVNEVKSGRSLKCSFCEEEFVEGSLLTQHVKENHDDLLYDSSPAKIQHKGNKSTNVSKIECNECGKQFSEQDKLQAHMFVHTGTKQFECEVCKRRCLTKAHLDQHMSSHERDGERYYCDQCDKMFAKKTNYKHHLKLHSGVKPYACDVCHKKFATKQYLQIHHRSHSTDKPFVCDICGRGFQFNHVLVDHVRTHTGETPYVCEVCGMSFKVKRTLKRHMKTHLDERPHTCDVCNRGFKVRATLREHMKTHSNEKPYQCHLCGLAYKRNVELRKHACLSKLNQDRTIEETQEAVPIIPLTGTAENATIILQPMTSQTTGHFGMFINL</sequence>
<keyword evidence="14" id="KW-1185">Reference proteome</keyword>
<feature type="domain" description="C2H2-type" evidence="13">
    <location>
        <begin position="146"/>
        <end position="173"/>
    </location>
</feature>
<dbReference type="PANTHER" id="PTHR24404">
    <property type="entry name" value="ZINC FINGER PROTEIN"/>
    <property type="match status" value="1"/>
</dbReference>
<accession>A0AAJ7PB54</accession>
<feature type="domain" description="C2H2-type" evidence="13">
    <location>
        <begin position="98"/>
        <end position="121"/>
    </location>
</feature>
<dbReference type="InterPro" id="IPR036236">
    <property type="entry name" value="Znf_C2H2_sf"/>
</dbReference>
<keyword evidence="10" id="KW-0539">Nucleus</keyword>
<dbReference type="Pfam" id="PF00096">
    <property type="entry name" value="zf-C2H2"/>
    <property type="match status" value="7"/>
</dbReference>
<evidence type="ECO:0000256" key="6">
    <source>
        <dbReference type="ARBA" id="ARBA00022833"/>
    </source>
</evidence>
<dbReference type="InterPro" id="IPR013087">
    <property type="entry name" value="Znf_C2H2_type"/>
</dbReference>
<dbReference type="GO" id="GO:0008270">
    <property type="term" value="F:zinc ion binding"/>
    <property type="evidence" value="ECO:0007669"/>
    <property type="project" value="UniProtKB-KW"/>
</dbReference>
<dbReference type="InterPro" id="IPR050589">
    <property type="entry name" value="Ikaros_C2H2-ZF"/>
</dbReference>
<evidence type="ECO:0000256" key="11">
    <source>
        <dbReference type="PROSITE-ProRule" id="PRU00042"/>
    </source>
</evidence>
<keyword evidence="8" id="KW-0238">DNA-binding</keyword>
<dbReference type="FunFam" id="3.30.160.60:FF:001506">
    <property type="entry name" value="Zinc finger protein"/>
    <property type="match status" value="1"/>
</dbReference>
<evidence type="ECO:0000256" key="12">
    <source>
        <dbReference type="SAM" id="MobiDB-lite"/>
    </source>
</evidence>
<feature type="domain" description="C2H2-type" evidence="13">
    <location>
        <begin position="259"/>
        <end position="286"/>
    </location>
</feature>
<proteinExistence type="inferred from homology"/>
<dbReference type="FunFam" id="3.30.160.60:FF:000038">
    <property type="entry name" value="Zinc finger protein 624"/>
    <property type="match status" value="1"/>
</dbReference>
<dbReference type="RefSeq" id="XP_018496699.1">
    <property type="nucleotide sequence ID" value="XM_018641183.1"/>
</dbReference>
<feature type="domain" description="C2H2-type" evidence="13">
    <location>
        <begin position="203"/>
        <end position="230"/>
    </location>
</feature>
<dbReference type="PROSITE" id="PS50157">
    <property type="entry name" value="ZINC_FINGER_C2H2_2"/>
    <property type="match status" value="8"/>
</dbReference>
<evidence type="ECO:0000256" key="9">
    <source>
        <dbReference type="ARBA" id="ARBA00023163"/>
    </source>
</evidence>
<dbReference type="PROSITE" id="PS00028">
    <property type="entry name" value="ZINC_FINGER_C2H2_1"/>
    <property type="match status" value="8"/>
</dbReference>
<reference evidence="15" key="1">
    <citation type="submission" date="2025-08" db="UniProtKB">
        <authorList>
            <consortium name="RefSeq"/>
        </authorList>
    </citation>
    <scope>IDENTIFICATION</scope>
</reference>
<dbReference type="Pfam" id="PF12874">
    <property type="entry name" value="zf-met"/>
    <property type="match status" value="1"/>
</dbReference>
<feature type="domain" description="C2H2-type" evidence="13">
    <location>
        <begin position="315"/>
        <end position="342"/>
    </location>
</feature>
<dbReference type="AlphaFoldDB" id="A0AAJ7PB54"/>
<keyword evidence="9" id="KW-0804">Transcription</keyword>
<dbReference type="SMART" id="SM00355">
    <property type="entry name" value="ZnF_C2H2"/>
    <property type="match status" value="9"/>
</dbReference>
<comment type="similarity">
    <text evidence="2">Belongs to the krueppel C2H2-type zinc-finger protein family.</text>
</comment>
<dbReference type="FunFam" id="3.30.160.60:FF:000322">
    <property type="entry name" value="GDNF-inducible zinc finger protein 1"/>
    <property type="match status" value="1"/>
</dbReference>
<dbReference type="FunFam" id="3.30.160.60:FF:001289">
    <property type="entry name" value="Zinc finger protein 574"/>
    <property type="match status" value="1"/>
</dbReference>
<name>A0AAJ7PB54_9ACAR</name>